<evidence type="ECO:0000313" key="5">
    <source>
        <dbReference type="EnsemblPlants" id="Kaladp0039s0277.1.v1.1.CDS.1"/>
    </source>
</evidence>
<feature type="repeat" description="PPR" evidence="4">
    <location>
        <begin position="271"/>
        <end position="305"/>
    </location>
</feature>
<dbReference type="GO" id="GO:0003723">
    <property type="term" value="F:RNA binding"/>
    <property type="evidence" value="ECO:0007669"/>
    <property type="project" value="InterPro"/>
</dbReference>
<dbReference type="AlphaFoldDB" id="A0A7N0TK44"/>
<dbReference type="Gramene" id="Kaladp0039s0277.1.v1.1">
    <property type="protein sequence ID" value="Kaladp0039s0277.1.v1.1.CDS.1"/>
    <property type="gene ID" value="Kaladp0039s0277.v1.1"/>
</dbReference>
<name>A0A7N0TK44_KALFE</name>
<dbReference type="EnsemblPlants" id="Kaladp0039s0277.1.v1.1">
    <property type="protein sequence ID" value="Kaladp0039s0277.1.v1.1.CDS.1"/>
    <property type="gene ID" value="Kaladp0039s0277.v1.1"/>
</dbReference>
<dbReference type="InterPro" id="IPR046960">
    <property type="entry name" value="PPR_At4g14850-like_plant"/>
</dbReference>
<keyword evidence="2" id="KW-0677">Repeat</keyword>
<sequence length="608" mass="67985">MRFLTSLLSAERHSLDHFNQILSHCIVVGLLSKPFVANKLLQLSICHSEQLSLSRRLLLQIPTPTIFGWNLLFRAHSRSQLPVYSVTLYNAMRRSYDLLPDNYTFPFLLKACSRLGLGCKGQEFHCLSIQLGLEVDVFVQNALIFMYSSCCMIEAANRVFEMVPSLLRDVVSWNSVISGLMQCSRCGDAMRVFGQMLAVGLMRPNGVTLACVLTACGRLGLLDTGKIIHGCIAVGEYSADVYLGSSLIDMYGKCGELDDARKVFDRMPERNVVTWTSIIAGYAQSHLHKNAIQLFREMQNAGFKADPATISSVATACGNLGALDQGRWVHSFCERKDIEMNPVVKNAFIDMYSKCGEIEKALNIFEEMEFIDVFSWTAMISGLAMNGNSEAALTLFSQMQLRKDVSPNEVTFLGVLTACSHGGFVDDGYAYLTEMTQRYNLRPRIEHYGCVVDLLGRANLLHDAFKFITKLPIQPDAVMWRSLLFACRSHGNIELAEYAAAQIEKLDPRRCGSPVLLSNVYACAFRWGDVKRVRENMAQLGIVKQPGCSSIEINGVLHEFLVKDHSHGETNAIYQEVTRIDQILIFERRSKDAIAYLQAAPHDELLCS</sequence>
<dbReference type="NCBIfam" id="TIGR00756">
    <property type="entry name" value="PPR"/>
    <property type="match status" value="5"/>
</dbReference>
<dbReference type="Pfam" id="PF20431">
    <property type="entry name" value="E_motif"/>
    <property type="match status" value="1"/>
</dbReference>
<keyword evidence="3" id="KW-0809">Transit peptide</keyword>
<comment type="similarity">
    <text evidence="1">Belongs to the PPR family. PCMP-H subfamily.</text>
</comment>
<evidence type="ECO:0000256" key="3">
    <source>
        <dbReference type="ARBA" id="ARBA00022946"/>
    </source>
</evidence>
<evidence type="ECO:0000256" key="4">
    <source>
        <dbReference type="PROSITE-ProRule" id="PRU00708"/>
    </source>
</evidence>
<dbReference type="FunFam" id="1.25.40.10:FF:000344">
    <property type="entry name" value="Pentatricopeptide repeat-containing protein"/>
    <property type="match status" value="1"/>
</dbReference>
<dbReference type="InterPro" id="IPR002885">
    <property type="entry name" value="PPR_rpt"/>
</dbReference>
<dbReference type="FunFam" id="1.25.40.10:FF:000488">
    <property type="entry name" value="Pentatricopeptide repeat-containing protein, mitochondrial"/>
    <property type="match status" value="1"/>
</dbReference>
<dbReference type="Gene3D" id="1.25.40.10">
    <property type="entry name" value="Tetratricopeptide repeat domain"/>
    <property type="match status" value="3"/>
</dbReference>
<accession>A0A7N0TK44</accession>
<protein>
    <submittedName>
        <fullName evidence="5">Uncharacterized protein</fullName>
    </submittedName>
</protein>
<dbReference type="OMA" id="FHRMSKV"/>
<dbReference type="InterPro" id="IPR046848">
    <property type="entry name" value="E_motif"/>
</dbReference>
<dbReference type="GO" id="GO:0009451">
    <property type="term" value="P:RNA modification"/>
    <property type="evidence" value="ECO:0007669"/>
    <property type="project" value="InterPro"/>
</dbReference>
<feature type="repeat" description="PPR" evidence="4">
    <location>
        <begin position="169"/>
        <end position="203"/>
    </location>
</feature>
<dbReference type="PANTHER" id="PTHR47926:SF345">
    <property type="entry name" value="(WILD MALAYSIAN BANANA) HYPOTHETICAL PROTEIN"/>
    <property type="match status" value="1"/>
</dbReference>
<evidence type="ECO:0000313" key="6">
    <source>
        <dbReference type="Proteomes" id="UP000594263"/>
    </source>
</evidence>
<dbReference type="Pfam" id="PF13041">
    <property type="entry name" value="PPR_2"/>
    <property type="match status" value="2"/>
</dbReference>
<evidence type="ECO:0000256" key="1">
    <source>
        <dbReference type="ARBA" id="ARBA00006643"/>
    </source>
</evidence>
<dbReference type="InterPro" id="IPR011990">
    <property type="entry name" value="TPR-like_helical_dom_sf"/>
</dbReference>
<dbReference type="Pfam" id="PF01535">
    <property type="entry name" value="PPR"/>
    <property type="match status" value="2"/>
</dbReference>
<dbReference type="PANTHER" id="PTHR47926">
    <property type="entry name" value="PENTATRICOPEPTIDE REPEAT-CONTAINING PROTEIN"/>
    <property type="match status" value="1"/>
</dbReference>
<dbReference type="PROSITE" id="PS51375">
    <property type="entry name" value="PPR"/>
    <property type="match status" value="5"/>
</dbReference>
<feature type="repeat" description="PPR" evidence="4">
    <location>
        <begin position="341"/>
        <end position="371"/>
    </location>
</feature>
<evidence type="ECO:0000256" key="2">
    <source>
        <dbReference type="ARBA" id="ARBA00022737"/>
    </source>
</evidence>
<dbReference type="Proteomes" id="UP000594263">
    <property type="component" value="Unplaced"/>
</dbReference>
<proteinExistence type="inferred from homology"/>
<keyword evidence="6" id="KW-1185">Reference proteome</keyword>
<reference evidence="5" key="1">
    <citation type="submission" date="2021-01" db="UniProtKB">
        <authorList>
            <consortium name="EnsemblPlants"/>
        </authorList>
    </citation>
    <scope>IDENTIFICATION</scope>
</reference>
<feature type="repeat" description="PPR" evidence="4">
    <location>
        <begin position="372"/>
        <end position="407"/>
    </location>
</feature>
<organism evidence="5 6">
    <name type="scientific">Kalanchoe fedtschenkoi</name>
    <name type="common">Lavender scallops</name>
    <name type="synonym">South American air plant</name>
    <dbReference type="NCBI Taxonomy" id="63787"/>
    <lineage>
        <taxon>Eukaryota</taxon>
        <taxon>Viridiplantae</taxon>
        <taxon>Streptophyta</taxon>
        <taxon>Embryophyta</taxon>
        <taxon>Tracheophyta</taxon>
        <taxon>Spermatophyta</taxon>
        <taxon>Magnoliopsida</taxon>
        <taxon>eudicotyledons</taxon>
        <taxon>Gunneridae</taxon>
        <taxon>Pentapetalae</taxon>
        <taxon>Saxifragales</taxon>
        <taxon>Crassulaceae</taxon>
        <taxon>Kalanchoe</taxon>
    </lineage>
</organism>
<dbReference type="FunFam" id="1.25.40.10:FF:000989">
    <property type="entry name" value="Pentatricopeptide repeat-containing protein At1g31430"/>
    <property type="match status" value="1"/>
</dbReference>
<feature type="repeat" description="PPR" evidence="4">
    <location>
        <begin position="240"/>
        <end position="270"/>
    </location>
</feature>